<evidence type="ECO:0000313" key="4">
    <source>
        <dbReference type="Proteomes" id="UP000315724"/>
    </source>
</evidence>
<feature type="compositionally biased region" description="Polar residues" evidence="1">
    <location>
        <begin position="65"/>
        <end position="77"/>
    </location>
</feature>
<reference evidence="3 4" key="1">
    <citation type="submission" date="2019-02" db="EMBL/GenBank/DDBJ databases">
        <title>Deep-cultivation of Planctomycetes and their phenomic and genomic characterization uncovers novel biology.</title>
        <authorList>
            <person name="Wiegand S."/>
            <person name="Jogler M."/>
            <person name="Boedeker C."/>
            <person name="Pinto D."/>
            <person name="Vollmers J."/>
            <person name="Rivas-Marin E."/>
            <person name="Kohn T."/>
            <person name="Peeters S.H."/>
            <person name="Heuer A."/>
            <person name="Rast P."/>
            <person name="Oberbeckmann S."/>
            <person name="Bunk B."/>
            <person name="Jeske O."/>
            <person name="Meyerdierks A."/>
            <person name="Storesund J.E."/>
            <person name="Kallscheuer N."/>
            <person name="Luecker S."/>
            <person name="Lage O.M."/>
            <person name="Pohl T."/>
            <person name="Merkel B.J."/>
            <person name="Hornburger P."/>
            <person name="Mueller R.-W."/>
            <person name="Bruemmer F."/>
            <person name="Labrenz M."/>
            <person name="Spormann A.M."/>
            <person name="Op den Camp H."/>
            <person name="Overmann J."/>
            <person name="Amann R."/>
            <person name="Jetten M.S.M."/>
            <person name="Mascher T."/>
            <person name="Medema M.H."/>
            <person name="Devos D.P."/>
            <person name="Kaster A.-K."/>
            <person name="Ovreas L."/>
            <person name="Rohde M."/>
            <person name="Galperin M.Y."/>
            <person name="Jogler C."/>
        </authorList>
    </citation>
    <scope>NUCLEOTIDE SEQUENCE [LARGE SCALE GENOMIC DNA]</scope>
    <source>
        <strain evidence="3 4">Mal48</strain>
    </source>
</reference>
<keyword evidence="2" id="KW-0812">Transmembrane</keyword>
<feature type="transmembrane region" description="Helical" evidence="2">
    <location>
        <begin position="138"/>
        <end position="162"/>
    </location>
</feature>
<feature type="compositionally biased region" description="Acidic residues" evidence="1">
    <location>
        <begin position="385"/>
        <end position="410"/>
    </location>
</feature>
<keyword evidence="2" id="KW-1133">Transmembrane helix</keyword>
<feature type="region of interest" description="Disordered" evidence="1">
    <location>
        <begin position="376"/>
        <end position="421"/>
    </location>
</feature>
<organism evidence="3 4">
    <name type="scientific">Thalassoglobus polymorphus</name>
    <dbReference type="NCBI Taxonomy" id="2527994"/>
    <lineage>
        <taxon>Bacteria</taxon>
        <taxon>Pseudomonadati</taxon>
        <taxon>Planctomycetota</taxon>
        <taxon>Planctomycetia</taxon>
        <taxon>Planctomycetales</taxon>
        <taxon>Planctomycetaceae</taxon>
        <taxon>Thalassoglobus</taxon>
    </lineage>
</organism>
<protein>
    <submittedName>
        <fullName evidence="3">Uncharacterized protein</fullName>
    </submittedName>
</protein>
<gene>
    <name evidence="3" type="ORF">Mal48_26100</name>
</gene>
<feature type="compositionally biased region" description="Polar residues" evidence="1">
    <location>
        <begin position="411"/>
        <end position="421"/>
    </location>
</feature>
<keyword evidence="4" id="KW-1185">Reference proteome</keyword>
<feature type="region of interest" description="Disordered" evidence="1">
    <location>
        <begin position="34"/>
        <end position="92"/>
    </location>
</feature>
<evidence type="ECO:0000256" key="1">
    <source>
        <dbReference type="SAM" id="MobiDB-lite"/>
    </source>
</evidence>
<evidence type="ECO:0000256" key="2">
    <source>
        <dbReference type="SAM" id="Phobius"/>
    </source>
</evidence>
<dbReference type="KEGG" id="tpol:Mal48_26100"/>
<dbReference type="AlphaFoldDB" id="A0A517QP48"/>
<accession>A0A517QP48</accession>
<proteinExistence type="predicted"/>
<sequence>MAIEFHCPYCTATVRVGDDASGKIGRCPKCDTRLRVPTIPSPAPQTAPSPETGAETPVDPPANANPVQLPTADSLQGQADPGFAGPPEGAVESPAEEALFPDLNAPKDPKTLGQLPVVPVTDDPVTSKYIRRQKKKRASLSGLIPPILFGSIFVSVGIWFYMSSQPSYEGLLEGERLNPSQSIRLEIKGADFSIDQKVFSQIVDEVRKRPSAVRSNLVNLQFSAGSKGLEISLRPGSEADLVKVPILQLEAVDQYYQEHLDTLEDARLDELKAGLISLSEDWTNAPEGEKNSTLPNYRNQVVYNSFVKGLGRICYASVGNAIYPCVHENSEGDLYFLVPVGTKEFWIKERSELPETPFFPSSFLVHVQVARPQLEEAELVPVENASEEEATGEEDSSPTSDESMEPDSDAETSPNMKSSGT</sequence>
<dbReference type="RefSeq" id="WP_145199535.1">
    <property type="nucleotide sequence ID" value="NZ_CP036267.1"/>
</dbReference>
<dbReference type="OrthoDB" id="209478at2"/>
<dbReference type="Proteomes" id="UP000315724">
    <property type="component" value="Chromosome"/>
</dbReference>
<keyword evidence="2" id="KW-0472">Membrane</keyword>
<evidence type="ECO:0000313" key="3">
    <source>
        <dbReference type="EMBL" id="QDT33357.1"/>
    </source>
</evidence>
<dbReference type="EMBL" id="CP036267">
    <property type="protein sequence ID" value="QDT33357.1"/>
    <property type="molecule type" value="Genomic_DNA"/>
</dbReference>
<name>A0A517QP48_9PLAN</name>